<keyword evidence="1" id="KW-0812">Transmembrane</keyword>
<name>A0A1B0FFD0_GLOMM</name>
<proteinExistence type="predicted"/>
<dbReference type="InterPro" id="IPR026622">
    <property type="entry name" value="Mxra7"/>
</dbReference>
<reference evidence="3" key="1">
    <citation type="submission" date="2020-05" db="UniProtKB">
        <authorList>
            <consortium name="EnsemblMetazoa"/>
        </authorList>
    </citation>
    <scope>IDENTIFICATION</scope>
    <source>
        <strain evidence="3">Yale</strain>
    </source>
</reference>
<dbReference type="AlphaFoldDB" id="A0A1B0FFD0"/>
<keyword evidence="1" id="KW-0472">Membrane</keyword>
<evidence type="ECO:0000256" key="1">
    <source>
        <dbReference type="SAM" id="Phobius"/>
    </source>
</evidence>
<feature type="domain" description="Matrix-remodeling-associated protein 7 helical" evidence="2">
    <location>
        <begin position="143"/>
        <end position="203"/>
    </location>
</feature>
<dbReference type="EnsemblMetazoa" id="GMOY002320-RA">
    <property type="protein sequence ID" value="GMOY002320-PA"/>
    <property type="gene ID" value="GMOY002320"/>
</dbReference>
<dbReference type="STRING" id="37546.A0A1B0FFD0"/>
<keyword evidence="4" id="KW-1185">Reference proteome</keyword>
<dbReference type="InterPro" id="IPR057534">
    <property type="entry name" value="MXRA7_helical"/>
</dbReference>
<evidence type="ECO:0000259" key="2">
    <source>
        <dbReference type="Pfam" id="PF25473"/>
    </source>
</evidence>
<organism evidence="3 4">
    <name type="scientific">Glossina morsitans morsitans</name>
    <name type="common">Savannah tsetse fly</name>
    <dbReference type="NCBI Taxonomy" id="37546"/>
    <lineage>
        <taxon>Eukaryota</taxon>
        <taxon>Metazoa</taxon>
        <taxon>Ecdysozoa</taxon>
        <taxon>Arthropoda</taxon>
        <taxon>Hexapoda</taxon>
        <taxon>Insecta</taxon>
        <taxon>Pterygota</taxon>
        <taxon>Neoptera</taxon>
        <taxon>Endopterygota</taxon>
        <taxon>Diptera</taxon>
        <taxon>Brachycera</taxon>
        <taxon>Muscomorpha</taxon>
        <taxon>Hippoboscoidea</taxon>
        <taxon>Glossinidae</taxon>
        <taxon>Glossina</taxon>
    </lineage>
</organism>
<dbReference type="Pfam" id="PF25473">
    <property type="entry name" value="MXRA7_helical"/>
    <property type="match status" value="1"/>
</dbReference>
<dbReference type="EMBL" id="CCAG010017767">
    <property type="status" value="NOT_ANNOTATED_CDS"/>
    <property type="molecule type" value="Genomic_DNA"/>
</dbReference>
<evidence type="ECO:0000313" key="4">
    <source>
        <dbReference type="Proteomes" id="UP000092444"/>
    </source>
</evidence>
<keyword evidence="1" id="KW-1133">Transmembrane helix</keyword>
<protein>
    <recommendedName>
        <fullName evidence="2">Matrix-remodeling-associated protein 7 helical domain-containing protein</fullName>
    </recommendedName>
</protein>
<evidence type="ECO:0000313" key="3">
    <source>
        <dbReference type="EnsemblMetazoa" id="GMOY002320-PA"/>
    </source>
</evidence>
<dbReference type="PhylomeDB" id="A0A1B0FFD0"/>
<sequence length="204" mass="23441">MVIMHIDIDILLLLANNIKIMYKYSTTDSIFDGVTDMYVISMVTAFLAIIIVFYCSNFLKNESKKQLREVLGQEEQTTDLENLMDDNNTIAASTALKYEIQRRLNIQNKNIGAAEDETPTNYSHADTEDDETAVLNVDGLVGKLKSRRVKEMEAKLTTDQLAEERRIEREQLAAIFELLKKQEAELNMKEIDEHELNAQLSLYR</sequence>
<dbReference type="PANTHER" id="PTHR21845:SF2">
    <property type="entry name" value="MATRIX-REMODELING-ASSOCIATED PROTEIN 7"/>
    <property type="match status" value="1"/>
</dbReference>
<dbReference type="PANTHER" id="PTHR21845">
    <property type="entry name" value="TRANSMEMBRANE ANCHOR PROTEIN 1"/>
    <property type="match status" value="1"/>
</dbReference>
<feature type="transmembrane region" description="Helical" evidence="1">
    <location>
        <begin position="37"/>
        <end position="59"/>
    </location>
</feature>
<dbReference type="Proteomes" id="UP000092444">
    <property type="component" value="Unassembled WGS sequence"/>
</dbReference>
<accession>A0A1B0FFD0</accession>